<dbReference type="PANTHER" id="PTHR47763:SF4">
    <property type="entry name" value="ALPHA-PROTEIN KINASE VWKA"/>
    <property type="match status" value="1"/>
</dbReference>
<dbReference type="SUPFAM" id="SSF46785">
    <property type="entry name" value="Winged helix' DNA-binding domain"/>
    <property type="match status" value="1"/>
</dbReference>
<dbReference type="CDD" id="cd00073">
    <property type="entry name" value="H15"/>
    <property type="match status" value="1"/>
</dbReference>
<name>A0ABQ8XVP3_9EUKA</name>
<dbReference type="GO" id="GO:0016301">
    <property type="term" value="F:kinase activity"/>
    <property type="evidence" value="ECO:0007669"/>
    <property type="project" value="UniProtKB-KW"/>
</dbReference>
<dbReference type="Gene3D" id="3.40.50.410">
    <property type="entry name" value="von Willebrand factor, type A domain"/>
    <property type="match status" value="1"/>
</dbReference>
<dbReference type="PROSITE" id="PS51158">
    <property type="entry name" value="ALPHA_KINASE"/>
    <property type="match status" value="1"/>
</dbReference>
<dbReference type="Gene3D" id="1.10.10.10">
    <property type="entry name" value="Winged helix-like DNA-binding domain superfamily/Winged helix DNA-binding domain"/>
    <property type="match status" value="1"/>
</dbReference>
<feature type="domain" description="H15" evidence="7">
    <location>
        <begin position="760"/>
        <end position="828"/>
    </location>
</feature>
<feature type="compositionally biased region" description="Basic residues" evidence="4">
    <location>
        <begin position="724"/>
        <end position="764"/>
    </location>
</feature>
<dbReference type="Gene3D" id="3.20.200.10">
    <property type="entry name" value="MHCK/EF2 kinase"/>
    <property type="match status" value="1"/>
</dbReference>
<dbReference type="PROSITE" id="PS51504">
    <property type="entry name" value="H15"/>
    <property type="match status" value="1"/>
</dbReference>
<reference evidence="8" key="1">
    <citation type="submission" date="2022-08" db="EMBL/GenBank/DDBJ databases">
        <title>Novel sulfate-reducing endosymbionts in the free-living metamonad Anaeramoeba.</title>
        <authorList>
            <person name="Jerlstrom-Hultqvist J."/>
            <person name="Cepicka I."/>
            <person name="Gallot-Lavallee L."/>
            <person name="Salas-Leiva D."/>
            <person name="Curtis B.A."/>
            <person name="Zahonova K."/>
            <person name="Pipaliya S."/>
            <person name="Dacks J."/>
            <person name="Roger A.J."/>
        </authorList>
    </citation>
    <scope>NUCLEOTIDE SEQUENCE</scope>
    <source>
        <strain evidence="8">Schooner1</strain>
    </source>
</reference>
<dbReference type="SMART" id="SM00526">
    <property type="entry name" value="H15"/>
    <property type="match status" value="1"/>
</dbReference>
<dbReference type="Proteomes" id="UP001150062">
    <property type="component" value="Unassembled WGS sequence"/>
</dbReference>
<dbReference type="PANTHER" id="PTHR47763">
    <property type="entry name" value="ALPHA-PROTEIN KINASE VWKA"/>
    <property type="match status" value="1"/>
</dbReference>
<feature type="region of interest" description="Disordered" evidence="4">
    <location>
        <begin position="673"/>
        <end position="765"/>
    </location>
</feature>
<dbReference type="EMBL" id="JAOAOG010000242">
    <property type="protein sequence ID" value="KAJ6236641.1"/>
    <property type="molecule type" value="Genomic_DNA"/>
</dbReference>
<evidence type="ECO:0000256" key="3">
    <source>
        <dbReference type="ARBA" id="ARBA00022777"/>
    </source>
</evidence>
<dbReference type="InterPro" id="IPR036388">
    <property type="entry name" value="WH-like_DNA-bd_sf"/>
</dbReference>
<feature type="compositionally biased region" description="Basic and acidic residues" evidence="4">
    <location>
        <begin position="373"/>
        <end position="393"/>
    </location>
</feature>
<organism evidence="8 9">
    <name type="scientific">Anaeramoeba flamelloides</name>
    <dbReference type="NCBI Taxonomy" id="1746091"/>
    <lineage>
        <taxon>Eukaryota</taxon>
        <taxon>Metamonada</taxon>
        <taxon>Anaeramoebidae</taxon>
        <taxon>Anaeramoeba</taxon>
    </lineage>
</organism>
<dbReference type="InterPro" id="IPR002035">
    <property type="entry name" value="VWF_A"/>
</dbReference>
<protein>
    <submittedName>
        <fullName evidence="8">Alpha-protein kinase vwka</fullName>
    </submittedName>
</protein>
<feature type="region of interest" description="Disordered" evidence="4">
    <location>
        <begin position="1"/>
        <end position="73"/>
    </location>
</feature>
<dbReference type="Pfam" id="PF02816">
    <property type="entry name" value="Alpha_kinase"/>
    <property type="match status" value="1"/>
</dbReference>
<feature type="domain" description="VWFA" evidence="5">
    <location>
        <begin position="132"/>
        <end position="343"/>
    </location>
</feature>
<dbReference type="InterPro" id="IPR011009">
    <property type="entry name" value="Kinase-like_dom_sf"/>
</dbReference>
<feature type="compositionally biased region" description="Acidic residues" evidence="4">
    <location>
        <begin position="25"/>
        <end position="47"/>
    </location>
</feature>
<evidence type="ECO:0000259" key="7">
    <source>
        <dbReference type="PROSITE" id="PS51504"/>
    </source>
</evidence>
<feature type="region of interest" description="Disordered" evidence="4">
    <location>
        <begin position="366"/>
        <end position="404"/>
    </location>
</feature>
<evidence type="ECO:0000313" key="9">
    <source>
        <dbReference type="Proteomes" id="UP001150062"/>
    </source>
</evidence>
<dbReference type="SMART" id="SM00811">
    <property type="entry name" value="Alpha_kinase"/>
    <property type="match status" value="1"/>
</dbReference>
<keyword evidence="2" id="KW-0808">Transferase</keyword>
<evidence type="ECO:0000256" key="1">
    <source>
        <dbReference type="ARBA" id="ARBA00022527"/>
    </source>
</evidence>
<feature type="compositionally biased region" description="Acidic residues" evidence="4">
    <location>
        <begin position="394"/>
        <end position="404"/>
    </location>
</feature>
<dbReference type="InterPro" id="IPR004166">
    <property type="entry name" value="a-kinase_dom"/>
</dbReference>
<accession>A0ABQ8XVP3</accession>
<keyword evidence="9" id="KW-1185">Reference proteome</keyword>
<feature type="compositionally biased region" description="Basic and acidic residues" evidence="4">
    <location>
        <begin position="688"/>
        <end position="716"/>
    </location>
</feature>
<evidence type="ECO:0000313" key="8">
    <source>
        <dbReference type="EMBL" id="KAJ6236641.1"/>
    </source>
</evidence>
<proteinExistence type="predicted"/>
<evidence type="ECO:0000259" key="6">
    <source>
        <dbReference type="PROSITE" id="PS51158"/>
    </source>
</evidence>
<dbReference type="InterPro" id="IPR005818">
    <property type="entry name" value="Histone_H1/H5_H15"/>
</dbReference>
<dbReference type="InterPro" id="IPR036390">
    <property type="entry name" value="WH_DNA-bd_sf"/>
</dbReference>
<dbReference type="InterPro" id="IPR052969">
    <property type="entry name" value="Thr-specific_kinase-like"/>
</dbReference>
<gene>
    <name evidence="8" type="ORF">M0813_27385</name>
</gene>
<dbReference type="SUPFAM" id="SSF56112">
    <property type="entry name" value="Protein kinase-like (PK-like)"/>
    <property type="match status" value="1"/>
</dbReference>
<dbReference type="Pfam" id="PF00538">
    <property type="entry name" value="Linker_histone"/>
    <property type="match status" value="1"/>
</dbReference>
<dbReference type="SUPFAM" id="SSF53300">
    <property type="entry name" value="vWA-like"/>
    <property type="match status" value="1"/>
</dbReference>
<evidence type="ECO:0000256" key="4">
    <source>
        <dbReference type="SAM" id="MobiDB-lite"/>
    </source>
</evidence>
<sequence length="846" mass="100399">MWENSLDLNNVREDLPTTISREFDSDSDTYSDEDILFTSDSDPDSESEDKKTKTHQTSKKEKQKKKQLQKEFEKTKKSSGVITAKLVPTVSSLDRQQMILEQNKYANIWKKKHKDLEEEIKETTNQLQYSLDLCFLVDCTGSMKKSIDEVKNKIFSIIRQVKDQIKGLKTRIAFLGYTDIDFAEEDQFEILNFVPAYHYKDFTKFLDKIEAAEKGLDNAEDVVAGIDKVKELNWNSISRILIHIGDAPPHGMKYQPTEYIRKYGIKDRFYREGQPMMLNEEEIIKNLRLRGIDYFIGEVPSNYCSLEYMIKIFRESYNSESLNPRKIVDFKINLDDSHFVRDILTSIDKSNLITKNLVDNIKKENFDEEKEEEKDKEKDKEKEKEKKKEKSQEGEGEGEGEEEEYWYEEEEVDIISIDKTATLKSLLSEKKVPVKKQVGRVKISRRPIGRGNYNFGFHMLDLKSNKHMVGKLLIEQSEEKKINKERILKELAVHTITYQLSEYYNSQNPIEFIDLIETKVYFFKNRNKYNYFLAQPYLSLITHLKHFHLNKKSSLRKQRNFLRCINDNDWRFSHKRWVIAQAFTHLSYHLSDQKWLITEFKGINTLILNPKLYHMDKEKWYEYDEGKSGIENWIRNHKCNVVCKMLHLEEIDKSKLTPLPDYHILREKHKNIKFNIERRRQQKGKMKGKTDKGKEKEIQKDEKKIKGKQKDNDKGKMIKASTTTRKRKKKEKKLDTKKKKKTSTKTKQKKKKKKQTNKPKHPPYRKMITNTLKQTKSQKGWSRQKIYQKIKSKYQLGFGQNYHLRSALEKLSNEGIVKQTKQHFTLTANIRQVAKKKRNNNKDKKN</sequence>
<dbReference type="PROSITE" id="PS50234">
    <property type="entry name" value="VWFA"/>
    <property type="match status" value="1"/>
</dbReference>
<dbReference type="InterPro" id="IPR036465">
    <property type="entry name" value="vWFA_dom_sf"/>
</dbReference>
<evidence type="ECO:0000259" key="5">
    <source>
        <dbReference type="PROSITE" id="PS50234"/>
    </source>
</evidence>
<feature type="domain" description="Alpha-type protein kinase" evidence="6">
    <location>
        <begin position="419"/>
        <end position="651"/>
    </location>
</feature>
<keyword evidence="3 8" id="KW-0418">Kinase</keyword>
<comment type="caution">
    <text evidence="8">The sequence shown here is derived from an EMBL/GenBank/DDBJ whole genome shotgun (WGS) entry which is preliminary data.</text>
</comment>
<evidence type="ECO:0000256" key="2">
    <source>
        <dbReference type="ARBA" id="ARBA00022679"/>
    </source>
</evidence>
<feature type="compositionally biased region" description="Basic residues" evidence="4">
    <location>
        <begin position="52"/>
        <end position="67"/>
    </location>
</feature>
<keyword evidence="1" id="KW-0723">Serine/threonine-protein kinase</keyword>
<dbReference type="CDD" id="cd00198">
    <property type="entry name" value="vWFA"/>
    <property type="match status" value="1"/>
</dbReference>